<dbReference type="Pfam" id="PF04218">
    <property type="entry name" value="CENP-B_N"/>
    <property type="match status" value="1"/>
</dbReference>
<accession>A0A8X6LSG8</accession>
<dbReference type="SUPFAM" id="SSF46689">
    <property type="entry name" value="Homeodomain-like"/>
    <property type="match status" value="1"/>
</dbReference>
<sequence length="80" mass="9289">MGDSKKHENKATRKSISLETKIQVIRRLDTGEHQSQIRAALNLATSTIRTILKNKEKYCHRQLQLRQAQQLQLPVLEIIQ</sequence>
<evidence type="ECO:0000259" key="2">
    <source>
        <dbReference type="Pfam" id="PF04218"/>
    </source>
</evidence>
<protein>
    <recommendedName>
        <fullName evidence="2">HTH psq-type domain-containing protein</fullName>
    </recommendedName>
</protein>
<dbReference type="OrthoDB" id="6484486at2759"/>
<dbReference type="Proteomes" id="UP000887116">
    <property type="component" value="Unassembled WGS sequence"/>
</dbReference>
<dbReference type="GO" id="GO:0003677">
    <property type="term" value="F:DNA binding"/>
    <property type="evidence" value="ECO:0007669"/>
    <property type="project" value="InterPro"/>
</dbReference>
<gene>
    <name evidence="3" type="ORF">TNCT_225241</name>
</gene>
<feature type="domain" description="HTH psq-type" evidence="2">
    <location>
        <begin position="12"/>
        <end position="57"/>
    </location>
</feature>
<dbReference type="InterPro" id="IPR009057">
    <property type="entry name" value="Homeodomain-like_sf"/>
</dbReference>
<comment type="subcellular location">
    <subcellularLocation>
        <location evidence="1">Nucleus</location>
    </subcellularLocation>
</comment>
<comment type="caution">
    <text evidence="3">The sequence shown here is derived from an EMBL/GenBank/DDBJ whole genome shotgun (WGS) entry which is preliminary data.</text>
</comment>
<organism evidence="3 4">
    <name type="scientific">Trichonephila clavata</name>
    <name type="common">Joro spider</name>
    <name type="synonym">Nephila clavata</name>
    <dbReference type="NCBI Taxonomy" id="2740835"/>
    <lineage>
        <taxon>Eukaryota</taxon>
        <taxon>Metazoa</taxon>
        <taxon>Ecdysozoa</taxon>
        <taxon>Arthropoda</taxon>
        <taxon>Chelicerata</taxon>
        <taxon>Arachnida</taxon>
        <taxon>Araneae</taxon>
        <taxon>Araneomorphae</taxon>
        <taxon>Entelegynae</taxon>
        <taxon>Araneoidea</taxon>
        <taxon>Nephilidae</taxon>
        <taxon>Trichonephila</taxon>
    </lineage>
</organism>
<name>A0A8X6LSG8_TRICU</name>
<evidence type="ECO:0000256" key="1">
    <source>
        <dbReference type="ARBA" id="ARBA00004123"/>
    </source>
</evidence>
<keyword evidence="4" id="KW-1185">Reference proteome</keyword>
<dbReference type="GO" id="GO:0005634">
    <property type="term" value="C:nucleus"/>
    <property type="evidence" value="ECO:0007669"/>
    <property type="project" value="UniProtKB-SubCell"/>
</dbReference>
<dbReference type="AlphaFoldDB" id="A0A8X6LSG8"/>
<dbReference type="EMBL" id="BMAO01017773">
    <property type="protein sequence ID" value="GFR18294.1"/>
    <property type="molecule type" value="Genomic_DNA"/>
</dbReference>
<reference evidence="3" key="1">
    <citation type="submission" date="2020-07" db="EMBL/GenBank/DDBJ databases">
        <title>Multicomponent nature underlies the extraordinary mechanical properties of spider dragline silk.</title>
        <authorList>
            <person name="Kono N."/>
            <person name="Nakamura H."/>
            <person name="Mori M."/>
            <person name="Yoshida Y."/>
            <person name="Ohtoshi R."/>
            <person name="Malay A.D."/>
            <person name="Moran D.A.P."/>
            <person name="Tomita M."/>
            <person name="Numata K."/>
            <person name="Arakawa K."/>
        </authorList>
    </citation>
    <scope>NUCLEOTIDE SEQUENCE</scope>
</reference>
<dbReference type="Gene3D" id="1.10.10.60">
    <property type="entry name" value="Homeodomain-like"/>
    <property type="match status" value="1"/>
</dbReference>
<evidence type="ECO:0000313" key="4">
    <source>
        <dbReference type="Proteomes" id="UP000887116"/>
    </source>
</evidence>
<evidence type="ECO:0000313" key="3">
    <source>
        <dbReference type="EMBL" id="GFR18294.1"/>
    </source>
</evidence>
<proteinExistence type="predicted"/>
<dbReference type="InterPro" id="IPR007889">
    <property type="entry name" value="HTH_Psq"/>
</dbReference>